<proteinExistence type="inferred from homology"/>
<evidence type="ECO:0000256" key="2">
    <source>
        <dbReference type="ARBA" id="ARBA00022679"/>
    </source>
</evidence>
<dbReference type="InterPro" id="IPR029056">
    <property type="entry name" value="Ribokinase-like"/>
</dbReference>
<dbReference type="Gramene" id="GBG77093">
    <property type="protein sequence ID" value="GBG77093"/>
    <property type="gene ID" value="CBR_g23419"/>
</dbReference>
<dbReference type="PANTHER" id="PTHR43085">
    <property type="entry name" value="HEXOKINASE FAMILY MEMBER"/>
    <property type="match status" value="1"/>
</dbReference>
<dbReference type="Gene3D" id="3.10.10.10">
    <property type="entry name" value="HIV Type 1 Reverse Transcriptase, subunit A, domain 1"/>
    <property type="match status" value="1"/>
</dbReference>
<dbReference type="Pfam" id="PF00294">
    <property type="entry name" value="PfkB"/>
    <property type="match status" value="1"/>
</dbReference>
<evidence type="ECO:0000256" key="3">
    <source>
        <dbReference type="ARBA" id="ARBA00022777"/>
    </source>
</evidence>
<dbReference type="GO" id="GO:0009658">
    <property type="term" value="P:chloroplast organization"/>
    <property type="evidence" value="ECO:0007669"/>
    <property type="project" value="TreeGrafter"/>
</dbReference>
<dbReference type="Proteomes" id="UP000265515">
    <property type="component" value="Unassembled WGS sequence"/>
</dbReference>
<dbReference type="AlphaFoldDB" id="A0A388L4G6"/>
<feature type="compositionally biased region" description="Acidic residues" evidence="4">
    <location>
        <begin position="1150"/>
        <end position="1172"/>
    </location>
</feature>
<feature type="region of interest" description="Disordered" evidence="4">
    <location>
        <begin position="695"/>
        <end position="724"/>
    </location>
</feature>
<feature type="compositionally biased region" description="Low complexity" evidence="4">
    <location>
        <begin position="704"/>
        <end position="720"/>
    </location>
</feature>
<dbReference type="GO" id="GO:0042644">
    <property type="term" value="C:chloroplast nucleoid"/>
    <property type="evidence" value="ECO:0007669"/>
    <property type="project" value="TreeGrafter"/>
</dbReference>
<dbReference type="Gene3D" id="3.40.1190.20">
    <property type="match status" value="1"/>
</dbReference>
<name>A0A388L4G6_CHABU</name>
<evidence type="ECO:0000313" key="6">
    <source>
        <dbReference type="EMBL" id="GBG77093.1"/>
    </source>
</evidence>
<dbReference type="CDD" id="cd01167">
    <property type="entry name" value="bac_FRK"/>
    <property type="match status" value="1"/>
</dbReference>
<feature type="domain" description="Carbohydrate kinase PfkB" evidence="5">
    <location>
        <begin position="273"/>
        <end position="614"/>
    </location>
</feature>
<sequence length="1215" mass="131769">MHASCSLAAWSSSSSTITTRASVAACRCQVRMPRTCRLAAGEAKVIPNEVSGVRLVGLGASADSAAVGVAFVGRGASEGDEASHLRLESKEKFNWSRRIDGRQRSRNSLGRITRTRACFLSGESAVGQWRWRQCDTPISPSTCCGCGSGAGNVGVHISGRPLRRTRRKTASPAIGCRRFYHARAESVEPGSAQVGLAFGSGGGWFANKCNGTVGFVHGRKAIRSRKPCQDQDCRHVCMVSQDHRESNSRSTLPIAYPAFDYFEEREISKDPLVVCIGELISEFLPTVRKSPYIVPERYQSWSRHQLQPPYFAKAPGSPPGTVAVGVGRLGGNAALIGKFGDDPQGYEMHDILVRNNVETQGVVFEKSTKTQKAMVRLERGADGVLKMPCVCPSADMALSPDEVDTSLIDKAEILHTGSLSLTSEKLRSSVLYALAKAKEVKANISFDLNLPLPLWKSPRAARECIAPVWNEANYIKITDAELEFLLSDVGKGCKKVYSSSMLNEPTRWDEYRYNQADLAPLWHGNIKLLIVADGTFWLHYFTPNFHGRVGGAEDALGPDRSGCGDAFWAGMLTLLARDSTLWQSEEKVVEALKFATACSLISHTTYGIIHGLPTASAAANFARHRKVPHASQRQIPFGKVSIAESDAAALSMPSEPVASRATSLHSEADAEVDIPLLYSLEDYASRLVPSLGSQDQGQDVCAASSPSGNSNNLSSSSGSSRDSTHEFNIEVLDPLTSEDFAWLPLPSTGCLPGPQCAALCANFHTYLAFYAAPLPSPTDDEVAVGAILAYVSKVAREFRTQRHDDNNAPLLHVRIQVGQASCSALLDSGATRNFISQSFIQRASLGAQVRGKPNPMAIKLADSRTQQLLDRYIEAVPVYFAPLVCEPVTFDVLDTDFDIILGMPWLASGDHTVNFHRQTLTVGDAFGAEVLCTIPLPHPLIRCQVVTAKCFRATCGYERPNKIGLYFLRTVAAIESSPTDLSSDPRGVRLLDEFTDIFESPTGVVPNRSISHEIILEAGVVPPKGYIYRMSEEDLAVLLAQLDDLLDKGWIPPRGWGWGRGWRHNGIAPPPSAGGALHYPWQNLSDLHREGTLAGGVQQREEVQPDGLPEAVVPASAHPDTVPQFLIYQPESEILPLSDSLCDGRSDHECADDEDDDEGEQYKVEEEDDREEAVDKGDVVDYEGRGAGGGVETLPAAATLVLLLQGSHAYTGLSV</sequence>
<feature type="region of interest" description="Disordered" evidence="4">
    <location>
        <begin position="1138"/>
        <end position="1188"/>
    </location>
</feature>
<reference evidence="6 7" key="1">
    <citation type="journal article" date="2018" name="Cell">
        <title>The Chara Genome: Secondary Complexity and Implications for Plant Terrestrialization.</title>
        <authorList>
            <person name="Nishiyama T."/>
            <person name="Sakayama H."/>
            <person name="Vries J.D."/>
            <person name="Buschmann H."/>
            <person name="Saint-Marcoux D."/>
            <person name="Ullrich K.K."/>
            <person name="Haas F.B."/>
            <person name="Vanderstraeten L."/>
            <person name="Becker D."/>
            <person name="Lang D."/>
            <person name="Vosolsobe S."/>
            <person name="Rombauts S."/>
            <person name="Wilhelmsson P.K.I."/>
            <person name="Janitza P."/>
            <person name="Kern R."/>
            <person name="Heyl A."/>
            <person name="Rumpler F."/>
            <person name="Villalobos L.I.A.C."/>
            <person name="Clay J.M."/>
            <person name="Skokan R."/>
            <person name="Toyoda A."/>
            <person name="Suzuki Y."/>
            <person name="Kagoshima H."/>
            <person name="Schijlen E."/>
            <person name="Tajeshwar N."/>
            <person name="Catarino B."/>
            <person name="Hetherington A.J."/>
            <person name="Saltykova A."/>
            <person name="Bonnot C."/>
            <person name="Breuninger H."/>
            <person name="Symeonidi A."/>
            <person name="Radhakrishnan G.V."/>
            <person name="Van Nieuwerburgh F."/>
            <person name="Deforce D."/>
            <person name="Chang C."/>
            <person name="Karol K.G."/>
            <person name="Hedrich R."/>
            <person name="Ulvskov P."/>
            <person name="Glockner G."/>
            <person name="Delwiche C.F."/>
            <person name="Petrasek J."/>
            <person name="Van de Peer Y."/>
            <person name="Friml J."/>
            <person name="Beilby M."/>
            <person name="Dolan L."/>
            <person name="Kohara Y."/>
            <person name="Sugano S."/>
            <person name="Fujiyama A."/>
            <person name="Delaux P.-M."/>
            <person name="Quint M."/>
            <person name="TheiBen G."/>
            <person name="Hagemann M."/>
            <person name="Harholt J."/>
            <person name="Dunand C."/>
            <person name="Zachgo S."/>
            <person name="Langdale J."/>
            <person name="Maumus F."/>
            <person name="Straeten D.V.D."/>
            <person name="Gould S.B."/>
            <person name="Rensing S.A."/>
        </authorList>
    </citation>
    <scope>NUCLEOTIDE SEQUENCE [LARGE SCALE GENOMIC DNA]</scope>
    <source>
        <strain evidence="6 7">S276</strain>
    </source>
</reference>
<dbReference type="OrthoDB" id="415590at2759"/>
<dbReference type="Pfam" id="PF08284">
    <property type="entry name" value="RVP_2"/>
    <property type="match status" value="1"/>
</dbReference>
<gene>
    <name evidence="6" type="ORF">CBR_g23419</name>
</gene>
<protein>
    <recommendedName>
        <fullName evidence="5">Carbohydrate kinase PfkB domain-containing protein</fullName>
    </recommendedName>
</protein>
<dbReference type="GO" id="GO:0006508">
    <property type="term" value="P:proteolysis"/>
    <property type="evidence" value="ECO:0007669"/>
    <property type="project" value="InterPro"/>
</dbReference>
<dbReference type="Gene3D" id="2.40.70.10">
    <property type="entry name" value="Acid Proteases"/>
    <property type="match status" value="1"/>
</dbReference>
<evidence type="ECO:0000256" key="4">
    <source>
        <dbReference type="SAM" id="MobiDB-lite"/>
    </source>
</evidence>
<dbReference type="SUPFAM" id="SSF53613">
    <property type="entry name" value="Ribokinase-like"/>
    <property type="match status" value="1"/>
</dbReference>
<feature type="compositionally biased region" description="Basic and acidic residues" evidence="4">
    <location>
        <begin position="1173"/>
        <end position="1184"/>
    </location>
</feature>
<dbReference type="PANTHER" id="PTHR43085:SF10">
    <property type="entry name" value="FRUCTOKINASE-LIKE 1, CHLOROPLASTIC"/>
    <property type="match status" value="1"/>
</dbReference>
<comment type="caution">
    <text evidence="6">The sequence shown here is derived from an EMBL/GenBank/DDBJ whole genome shotgun (WGS) entry which is preliminary data.</text>
</comment>
<evidence type="ECO:0000259" key="5">
    <source>
        <dbReference type="Pfam" id="PF00294"/>
    </source>
</evidence>
<dbReference type="GO" id="GO:0016301">
    <property type="term" value="F:kinase activity"/>
    <property type="evidence" value="ECO:0007669"/>
    <property type="project" value="UniProtKB-KW"/>
</dbReference>
<dbReference type="InterPro" id="IPR011611">
    <property type="entry name" value="PfkB_dom"/>
</dbReference>
<comment type="similarity">
    <text evidence="1">Belongs to the carbohydrate kinase PfkB family.</text>
</comment>
<dbReference type="GO" id="GO:0042793">
    <property type="term" value="P:plastid transcription"/>
    <property type="evidence" value="ECO:0007669"/>
    <property type="project" value="TreeGrafter"/>
</dbReference>
<organism evidence="6 7">
    <name type="scientific">Chara braunii</name>
    <name type="common">Braun's stonewort</name>
    <dbReference type="NCBI Taxonomy" id="69332"/>
    <lineage>
        <taxon>Eukaryota</taxon>
        <taxon>Viridiplantae</taxon>
        <taxon>Streptophyta</taxon>
        <taxon>Charophyceae</taxon>
        <taxon>Charales</taxon>
        <taxon>Characeae</taxon>
        <taxon>Chara</taxon>
    </lineage>
</organism>
<dbReference type="PROSITE" id="PS00141">
    <property type="entry name" value="ASP_PROTEASE"/>
    <property type="match status" value="1"/>
</dbReference>
<evidence type="ECO:0000256" key="1">
    <source>
        <dbReference type="ARBA" id="ARBA00010688"/>
    </source>
</evidence>
<evidence type="ECO:0000313" key="7">
    <source>
        <dbReference type="Proteomes" id="UP000265515"/>
    </source>
</evidence>
<dbReference type="EMBL" id="BFEA01000260">
    <property type="protein sequence ID" value="GBG77093.1"/>
    <property type="molecule type" value="Genomic_DNA"/>
</dbReference>
<dbReference type="GO" id="GO:0004190">
    <property type="term" value="F:aspartic-type endopeptidase activity"/>
    <property type="evidence" value="ECO:0007669"/>
    <property type="project" value="InterPro"/>
</dbReference>
<dbReference type="InterPro" id="IPR021109">
    <property type="entry name" value="Peptidase_aspartic_dom_sf"/>
</dbReference>
<dbReference type="InterPro" id="IPR050306">
    <property type="entry name" value="PfkB_Carbo_kinase"/>
</dbReference>
<dbReference type="STRING" id="69332.A0A388L4G6"/>
<accession>A0A388L4G6</accession>
<dbReference type="SUPFAM" id="SSF50630">
    <property type="entry name" value="Acid proteases"/>
    <property type="match status" value="1"/>
</dbReference>
<keyword evidence="2" id="KW-0808">Transferase</keyword>
<keyword evidence="3" id="KW-0418">Kinase</keyword>
<keyword evidence="7" id="KW-1185">Reference proteome</keyword>
<dbReference type="InterPro" id="IPR001969">
    <property type="entry name" value="Aspartic_peptidase_AS"/>
</dbReference>
<dbReference type="CDD" id="cd00303">
    <property type="entry name" value="retropepsin_like"/>
    <property type="match status" value="1"/>
</dbReference>